<evidence type="ECO:0000256" key="7">
    <source>
        <dbReference type="ARBA" id="ARBA00023242"/>
    </source>
</evidence>
<feature type="compositionally biased region" description="Low complexity" evidence="8">
    <location>
        <begin position="923"/>
        <end position="935"/>
    </location>
</feature>
<feature type="domain" description="Inner centromere protein ARK-binding" evidence="9">
    <location>
        <begin position="1217"/>
        <end position="1270"/>
    </location>
</feature>
<feature type="region of interest" description="Disordered" evidence="8">
    <location>
        <begin position="366"/>
        <end position="385"/>
    </location>
</feature>
<feature type="compositionally biased region" description="Polar residues" evidence="8">
    <location>
        <begin position="148"/>
        <end position="158"/>
    </location>
</feature>
<evidence type="ECO:0000259" key="9">
    <source>
        <dbReference type="Pfam" id="PF03941"/>
    </source>
</evidence>
<keyword evidence="6" id="KW-0206">Cytoskeleton</keyword>
<dbReference type="GO" id="GO:0007059">
    <property type="term" value="P:chromosome segregation"/>
    <property type="evidence" value="ECO:0007669"/>
    <property type="project" value="UniProtKB-KW"/>
</dbReference>
<evidence type="ECO:0000313" key="10">
    <source>
        <dbReference type="EMBL" id="CDR44789.1"/>
    </source>
</evidence>
<dbReference type="Pfam" id="PF03941">
    <property type="entry name" value="INCENP_ARK-bind"/>
    <property type="match status" value="1"/>
</dbReference>
<feature type="compositionally biased region" description="Low complexity" evidence="8">
    <location>
        <begin position="109"/>
        <end position="128"/>
    </location>
</feature>
<comment type="similarity">
    <text evidence="3">Belongs to the INCENP family.</text>
</comment>
<dbReference type="InterPro" id="IPR005635">
    <property type="entry name" value="Inner_centromere_prot_ARK-bd"/>
</dbReference>
<comment type="subcellular location">
    <subcellularLocation>
        <location evidence="2">Cytoplasm</location>
        <location evidence="2">Cytoskeleton</location>
        <location evidence="2">Spindle</location>
    </subcellularLocation>
    <subcellularLocation>
        <location evidence="1">Nucleus</location>
    </subcellularLocation>
</comment>
<feature type="compositionally biased region" description="Acidic residues" evidence="8">
    <location>
        <begin position="757"/>
        <end position="771"/>
    </location>
</feature>
<evidence type="ECO:0000256" key="5">
    <source>
        <dbReference type="ARBA" id="ARBA00022829"/>
    </source>
</evidence>
<feature type="compositionally biased region" description="Acidic residues" evidence="8">
    <location>
        <begin position="199"/>
        <end position="212"/>
    </location>
</feature>
<evidence type="ECO:0000256" key="3">
    <source>
        <dbReference type="ARBA" id="ARBA00010042"/>
    </source>
</evidence>
<proteinExistence type="inferred from homology"/>
<keyword evidence="5" id="KW-0159">Chromosome partition</keyword>
<feature type="compositionally biased region" description="Polar residues" evidence="8">
    <location>
        <begin position="499"/>
        <end position="517"/>
    </location>
</feature>
<feature type="compositionally biased region" description="Basic and acidic residues" evidence="8">
    <location>
        <begin position="462"/>
        <end position="471"/>
    </location>
</feature>
<feature type="compositionally biased region" description="Basic and acidic residues" evidence="8">
    <location>
        <begin position="487"/>
        <end position="496"/>
    </location>
</feature>
<name>A0A061B5M1_RHOTO</name>
<feature type="compositionally biased region" description="Low complexity" evidence="8">
    <location>
        <begin position="894"/>
        <end position="906"/>
    </location>
</feature>
<dbReference type="GO" id="GO:0005819">
    <property type="term" value="C:spindle"/>
    <property type="evidence" value="ECO:0007669"/>
    <property type="project" value="UniProtKB-SubCell"/>
</dbReference>
<feature type="compositionally biased region" description="Acidic residues" evidence="8">
    <location>
        <begin position="849"/>
        <end position="859"/>
    </location>
</feature>
<feature type="compositionally biased region" description="Basic and acidic residues" evidence="8">
    <location>
        <begin position="1006"/>
        <end position="1054"/>
    </location>
</feature>
<dbReference type="OrthoDB" id="6123at2759"/>
<feature type="compositionally biased region" description="Polar residues" evidence="8">
    <location>
        <begin position="722"/>
        <end position="734"/>
    </location>
</feature>
<evidence type="ECO:0000256" key="8">
    <source>
        <dbReference type="SAM" id="MobiDB-lite"/>
    </source>
</evidence>
<feature type="compositionally biased region" description="Low complexity" evidence="8">
    <location>
        <begin position="328"/>
        <end position="354"/>
    </location>
</feature>
<feature type="compositionally biased region" description="Basic and acidic residues" evidence="8">
    <location>
        <begin position="745"/>
        <end position="756"/>
    </location>
</feature>
<feature type="region of interest" description="Disordered" evidence="8">
    <location>
        <begin position="1168"/>
        <end position="1235"/>
    </location>
</feature>
<evidence type="ECO:0000256" key="4">
    <source>
        <dbReference type="ARBA" id="ARBA00022490"/>
    </source>
</evidence>
<dbReference type="GO" id="GO:0005634">
    <property type="term" value="C:nucleus"/>
    <property type="evidence" value="ECO:0007669"/>
    <property type="project" value="UniProtKB-SubCell"/>
</dbReference>
<feature type="region of interest" description="Disordered" evidence="8">
    <location>
        <begin position="198"/>
        <end position="356"/>
    </location>
</feature>
<feature type="compositionally biased region" description="Basic and acidic residues" evidence="8">
    <location>
        <begin position="1067"/>
        <end position="1091"/>
    </location>
</feature>
<sequence length="1317" mass="138166">MQVHPTTAVLSSLASLAHDSLQAQIDDYADAHRWMDSFFEKLAPKGQQKAGGSRLAMSELMKTPGRKRVATATSAHRALASSKKDPVATLLFPAPASPKRSPAIGKENSPAASSGQSSSRRLLSPLGQNSSLNKAKTVSPLRAPSPRTFGTNNQSARNSPAPVESTPAADVKALDFAPPLDLEEPEPFELPVHELSNVMEEDEEEDDDEEEAREVSNVLTKKEEAALPAAAKLDEEERANLSIIGEEEEDEDTSTGSVVTAPSTQPPSLVGAPSIIPETQFSQPHPASPKPAEPARAMSPQPRSVSGASSVAPEADTEEMSVPLNDAPSTLRSEALSSSLSSSTLRTPGGSSTSRFTLGTYSAAKLGSIGLGSSPPPTASATVGPAIASSRISTGGAAPRQLNFVGLPKKSLGHGLGIGRNWLASGPDSQGSTASQTSSAPSTAAEPAQSGSTTATGAVKRKSVDGADAAHKAPKLSQVPAGDIDQDEARKRREALANRIQSMQARQSNLGGRTSNVAGPFGGVSNMFGSTKPISTTTALFHSTSTAPVAKPLLANAPILPSSSSVNIAAELNGPAARRPSVMERVKSFESNTTGTEHVHPPSPSKIPAAFSSTAHHSPRPNSPPPAFSSGRFASPPASPRPASRAAPSGLPVATFGSPRSAHFMPPAAHPASPRLGGITRSPSAFVSASISSILSPPRQAVKVPVVEPKSPARSPVRVANTPPTAVVRSTTPVASPPGMGLADMLKKAEDARSLEMDDELEDEEEEEEDDRPTIRAINASTPASAVVEAQASAKAKAAAEEAWQVREAEAKRAAEQAARDLEEQEAQREREELLKKRLPSLPEPKQQEDDEDESGSEDGEGRNTAVLTKAVREDLTSKASPSRVVMPGGFGNGSSSHENGSSAEASDAEDDEAVDDEEDRTTMSMMSSVTASSTLNFSQNHHPFKPVTAHKAPQASRPASKASIASTASTSTTFGLNRSTSAAPASAIKKAKPDVKAVQRTTAAAKKEKEERDRKAAAASDKRSMLQKKQEEERKVKAEGFEKKRKEREEQASKAKANPIRGVKPKAGDDEPSKKRKIEPEAKSRLDPKKAHQPGRAITPSASSQQLSSSTRTGAMGPPAAALNKSAGLSSMLNKSDGPSAALNKSAGASAMIGHSFMSNKINLTGSASASAARPANPTKPFGSSAQNGARSQQPTPQAKPEPEPFIELPDVDSEYSDSEDEDAQEAKKAALPRWAQSPNLARALELQQTINPDEIFGPIPKLSIRDMFRNAESAARLRVRTSSAQWEGTDALTQADIERYQRAMGFARTETRPPP</sequence>
<keyword evidence="7" id="KW-0539">Nucleus</keyword>
<gene>
    <name evidence="10" type="ORF">RHTO0S_10e00540g</name>
</gene>
<evidence type="ECO:0000256" key="1">
    <source>
        <dbReference type="ARBA" id="ARBA00004123"/>
    </source>
</evidence>
<evidence type="ECO:0000256" key="2">
    <source>
        <dbReference type="ARBA" id="ARBA00004186"/>
    </source>
</evidence>
<feature type="region of interest" description="Disordered" evidence="8">
    <location>
        <begin position="416"/>
        <end position="517"/>
    </location>
</feature>
<feature type="compositionally biased region" description="Polar residues" evidence="8">
    <location>
        <begin position="257"/>
        <end position="267"/>
    </location>
</feature>
<dbReference type="EMBL" id="LK052945">
    <property type="protein sequence ID" value="CDR44789.1"/>
    <property type="molecule type" value="Genomic_DNA"/>
</dbReference>
<feature type="compositionally biased region" description="Acidic residues" evidence="8">
    <location>
        <begin position="1211"/>
        <end position="1225"/>
    </location>
</feature>
<feature type="region of interest" description="Disordered" evidence="8">
    <location>
        <begin position="697"/>
        <end position="1146"/>
    </location>
</feature>
<feature type="compositionally biased region" description="Low complexity" evidence="8">
    <location>
        <begin position="784"/>
        <end position="797"/>
    </location>
</feature>
<feature type="region of interest" description="Disordered" evidence="8">
    <location>
        <begin position="63"/>
        <end position="167"/>
    </location>
</feature>
<organism evidence="10">
    <name type="scientific">Rhodotorula toruloides</name>
    <name type="common">Yeast</name>
    <name type="synonym">Rhodosporidium toruloides</name>
    <dbReference type="NCBI Taxonomy" id="5286"/>
    <lineage>
        <taxon>Eukaryota</taxon>
        <taxon>Fungi</taxon>
        <taxon>Dikarya</taxon>
        <taxon>Basidiomycota</taxon>
        <taxon>Pucciniomycotina</taxon>
        <taxon>Microbotryomycetes</taxon>
        <taxon>Sporidiobolales</taxon>
        <taxon>Sporidiobolaceae</taxon>
        <taxon>Rhodotorula</taxon>
    </lineage>
</organism>
<feature type="compositionally biased region" description="Low complexity" evidence="8">
    <location>
        <begin position="429"/>
        <end position="450"/>
    </location>
</feature>
<protein>
    <submittedName>
        <fullName evidence="10">RHTO0S10e00540g1_1</fullName>
    </submittedName>
</protein>
<feature type="compositionally biased region" description="Acidic residues" evidence="8">
    <location>
        <begin position="907"/>
        <end position="920"/>
    </location>
</feature>
<feature type="compositionally biased region" description="Polar residues" evidence="8">
    <location>
        <begin position="1183"/>
        <end position="1198"/>
    </location>
</feature>
<dbReference type="PANTHER" id="PTHR13142:SF1">
    <property type="entry name" value="INNER CENTROMERE PROTEIN"/>
    <property type="match status" value="1"/>
</dbReference>
<feature type="region of interest" description="Disordered" evidence="8">
    <location>
        <begin position="571"/>
        <end position="679"/>
    </location>
</feature>
<reference evidence="10" key="1">
    <citation type="journal article" date="2014" name="Genome Announc.">
        <title>Draft genome sequence of Rhodosporidium toruloides CECT1137, an oleaginous yeast of biotechnological interest.</title>
        <authorList>
            <person name="Morin N."/>
            <person name="Calcas X."/>
            <person name="Devillers H."/>
            <person name="Durrens P."/>
            <person name="Sherman D.J."/>
            <person name="Nicaud J.-M."/>
            <person name="Neuveglise C."/>
        </authorList>
    </citation>
    <scope>NUCLEOTIDE SEQUENCE</scope>
    <source>
        <strain evidence="10">CECT1137</strain>
    </source>
</reference>
<feature type="compositionally biased region" description="Low complexity" evidence="8">
    <location>
        <begin position="1102"/>
        <end position="1111"/>
    </location>
</feature>
<dbReference type="PANTHER" id="PTHR13142">
    <property type="entry name" value="INNER CENTROMERE PROTEIN"/>
    <property type="match status" value="1"/>
</dbReference>
<evidence type="ECO:0000256" key="6">
    <source>
        <dbReference type="ARBA" id="ARBA00023212"/>
    </source>
</evidence>
<feature type="compositionally biased region" description="Basic and acidic residues" evidence="8">
    <location>
        <begin position="798"/>
        <end position="836"/>
    </location>
</feature>
<accession>A0A061B5M1</accession>
<feature type="compositionally biased region" description="Low complexity" evidence="8">
    <location>
        <begin position="628"/>
        <end position="650"/>
    </location>
</feature>
<keyword evidence="4" id="KW-0963">Cytoplasm</keyword>
<feature type="compositionally biased region" description="Low complexity" evidence="8">
    <location>
        <begin position="960"/>
        <end position="974"/>
    </location>
</feature>